<feature type="compositionally biased region" description="Low complexity" evidence="1">
    <location>
        <begin position="1"/>
        <end position="27"/>
    </location>
</feature>
<sequence>MAAASSSSSSSSPSSSSSSSTSSPSSSDPDYKVTTSDLDDDAAGVELPSSDEEFLSVLRTQGHVDAVCKKYGISEDQYTALPAGDLRASSSPPHGAVCVYAHALDAGMRVPLHPFFVDALNHFGLAPTQLAPNGWRIMAGFVVLCHSAGVSPSLAVFRRFFMLSTLPHSHKQKKGWYYFHPRSRDRSGLRFTGLPESIKDWKRGFFFLCSPTAWPCPVEWGRPSKSSLVDPVLSTEDEASAAKLLRAQGASFIDLRKYLCRSNLANAGISPLSAPARAPSSPQLPAPEPSSPQPSSPEPSSPQPPPSYTCTATESKVMDPAVYGMMKSMLAAKAAVAQTPASTNKVKIEPGGDATRSSPLRGKKRNLDEAGGSDGPPCVLPNTPPTADDSSAPTGICSPTEAFSRSSRKMQHIPSGHDGDSTDWVAARERLRGVVPPQQERVFAATEPSDIVASSYIAILQVC</sequence>
<feature type="compositionally biased region" description="Pro residues" evidence="1">
    <location>
        <begin position="282"/>
        <end position="307"/>
    </location>
</feature>
<feature type="region of interest" description="Disordered" evidence="1">
    <location>
        <begin position="273"/>
        <end position="312"/>
    </location>
</feature>
<dbReference type="Proteomes" id="UP000324705">
    <property type="component" value="Chromosome 7B"/>
</dbReference>
<dbReference type="InterPro" id="IPR007321">
    <property type="entry name" value="Transposase_28"/>
</dbReference>
<accession>A0A9R1BX20</accession>
<feature type="region of interest" description="Disordered" evidence="1">
    <location>
        <begin position="1"/>
        <end position="45"/>
    </location>
</feature>
<evidence type="ECO:0000313" key="3">
    <source>
        <dbReference type="EMBL" id="VAI83218.1"/>
    </source>
</evidence>
<protein>
    <recommendedName>
        <fullName evidence="2">Transposase (putative) gypsy type domain-containing protein</fullName>
    </recommendedName>
</protein>
<organism evidence="3 4">
    <name type="scientific">Triticum turgidum subsp. durum</name>
    <name type="common">Durum wheat</name>
    <name type="synonym">Triticum durum</name>
    <dbReference type="NCBI Taxonomy" id="4567"/>
    <lineage>
        <taxon>Eukaryota</taxon>
        <taxon>Viridiplantae</taxon>
        <taxon>Streptophyta</taxon>
        <taxon>Embryophyta</taxon>
        <taxon>Tracheophyta</taxon>
        <taxon>Spermatophyta</taxon>
        <taxon>Magnoliopsida</taxon>
        <taxon>Liliopsida</taxon>
        <taxon>Poales</taxon>
        <taxon>Poaceae</taxon>
        <taxon>BOP clade</taxon>
        <taxon>Pooideae</taxon>
        <taxon>Triticodae</taxon>
        <taxon>Triticeae</taxon>
        <taxon>Triticinae</taxon>
        <taxon>Triticum</taxon>
    </lineage>
</organism>
<dbReference type="AlphaFoldDB" id="A0A9R1BX20"/>
<dbReference type="OMA" id="HDEIVIF"/>
<keyword evidence="4" id="KW-1185">Reference proteome</keyword>
<dbReference type="Gramene" id="TRITD7Bv1G014220.1">
    <property type="protein sequence ID" value="TRITD7Bv1G014220.1"/>
    <property type="gene ID" value="TRITD7Bv1G014220"/>
</dbReference>
<dbReference type="PANTHER" id="PTHR31099">
    <property type="entry name" value="OS06G0165300 PROTEIN"/>
    <property type="match status" value="1"/>
</dbReference>
<gene>
    <name evidence="3" type="ORF">TRITD_7Bv1G014220</name>
</gene>
<reference evidence="3 4" key="1">
    <citation type="submission" date="2017-09" db="EMBL/GenBank/DDBJ databases">
        <authorList>
            <consortium name="International Durum Wheat Genome Sequencing Consortium (IDWGSC)"/>
            <person name="Milanesi L."/>
        </authorList>
    </citation>
    <scope>NUCLEOTIDE SEQUENCE [LARGE SCALE GENOMIC DNA]</scope>
    <source>
        <strain evidence="4">cv. Svevo</strain>
    </source>
</reference>
<dbReference type="PANTHER" id="PTHR31099:SF28">
    <property type="entry name" value="F5J5.12"/>
    <property type="match status" value="1"/>
</dbReference>
<dbReference type="EMBL" id="LT934124">
    <property type="protein sequence ID" value="VAI83218.1"/>
    <property type="molecule type" value="Genomic_DNA"/>
</dbReference>
<evidence type="ECO:0000256" key="1">
    <source>
        <dbReference type="SAM" id="MobiDB-lite"/>
    </source>
</evidence>
<dbReference type="Pfam" id="PF04195">
    <property type="entry name" value="Transposase_28"/>
    <property type="match status" value="1"/>
</dbReference>
<name>A0A9R1BX20_TRITD</name>
<evidence type="ECO:0000259" key="2">
    <source>
        <dbReference type="Pfam" id="PF04195"/>
    </source>
</evidence>
<evidence type="ECO:0000313" key="4">
    <source>
        <dbReference type="Proteomes" id="UP000324705"/>
    </source>
</evidence>
<feature type="domain" description="Transposase (putative) gypsy type" evidence="2">
    <location>
        <begin position="97"/>
        <end position="164"/>
    </location>
</feature>
<proteinExistence type="predicted"/>
<feature type="region of interest" description="Disordered" evidence="1">
    <location>
        <begin position="337"/>
        <end position="422"/>
    </location>
</feature>